<name>A0A0P6XZ93_9CHLR</name>
<feature type="compositionally biased region" description="Polar residues" evidence="1">
    <location>
        <begin position="107"/>
        <end position="118"/>
    </location>
</feature>
<gene>
    <name evidence="4" type="ORF">SE18_16915</name>
</gene>
<comment type="caution">
    <text evidence="4">The sequence shown here is derived from an EMBL/GenBank/DDBJ whole genome shotgun (WGS) entry which is preliminary data.</text>
</comment>
<feature type="compositionally biased region" description="Low complexity" evidence="1">
    <location>
        <begin position="264"/>
        <end position="291"/>
    </location>
</feature>
<protein>
    <recommendedName>
        <fullName evidence="3">GEVED domain-containing protein</fullName>
    </recommendedName>
</protein>
<feature type="signal peptide" evidence="2">
    <location>
        <begin position="1"/>
        <end position="29"/>
    </location>
</feature>
<dbReference type="PANTHER" id="PTHR15124">
    <property type="entry name" value="SELENOPROTEIN W"/>
    <property type="match status" value="1"/>
</dbReference>
<keyword evidence="5" id="KW-1185">Reference proteome</keyword>
<feature type="region of interest" description="Disordered" evidence="1">
    <location>
        <begin position="95"/>
        <end position="118"/>
    </location>
</feature>
<dbReference type="OrthoDB" id="134722at2"/>
<feature type="domain" description="GEVED" evidence="3">
    <location>
        <begin position="160"/>
        <end position="254"/>
    </location>
</feature>
<dbReference type="RefSeq" id="WP_054535639.1">
    <property type="nucleotide sequence ID" value="NZ_LGKP01000025.1"/>
</dbReference>
<feature type="compositionally biased region" description="Low complexity" evidence="1">
    <location>
        <begin position="535"/>
        <end position="559"/>
    </location>
</feature>
<accession>A0A0P6XZ93</accession>
<feature type="chain" id="PRO_5006133297" description="GEVED domain-containing protein" evidence="2">
    <location>
        <begin position="30"/>
        <end position="1131"/>
    </location>
</feature>
<dbReference type="Proteomes" id="UP000050277">
    <property type="component" value="Unassembled WGS sequence"/>
</dbReference>
<dbReference type="STRING" id="70996.SE18_16915"/>
<sequence length="1131" mass="122229">MSLVLRRFGMIAFMVMFILALAIGSSAKAAPQAQADAESLDLGDAPSSNNNFGLLMDAYSGVPAKYPTVYSTMPNGPAHIFAKLIHLGPGVSQEAEADTGFDADGPNNINPSANTPNQDRYDNAFLSPLDINSLPNCQPTQIRYQVTVDPSWTGGTIKLYTNLWFDWDRSGYWGSASFFCNNTPTTEWSVQNDVNAITGPGTYIFSTSAFLPVNTNSNKPLWMRISLSESPATNDDGRGPASRWKYGETEDYLLTGTDQPTPVPTRTFTPTPVPTRTFTPTPTATATATNTPTPPPTRTFTPTPTPANDIISDLGDAPDSTNHFSTSMLAYAPSTGARYPTVFDPSTGLPEGPFHYDAKQIVLGASSTFEREADTGPDADGPNNIQPSTNQPNLDRADDTFYLGVPTVNSFAPACQSKTLDYQVTVNSVPAGVNRLYVNVWIDWNRSGFWGGSVQCPGALANEWAVQNQMIPVTSGNYVSTSFLSGLQASNLGNIWMRITISESPATNDDGRGPSSGWKYGETEDYLLRYTTDVTPTPTNTPTNTPTPTITPSITPSFTPTPITPTPPPAISDLGDAPDSTNNFGVNMTTYISGVIARFPTVFSGAAPIGPYHRDARRYHLGRKVSFEKEADVGFDIDYTHNISPTLNMNDQDRADDGLVSPRSLQAYQNCTATRFTYTVTNNTASNITVYFNSWWDWNRSGNWGGTFQCPNGLSNEWAVQNQAIVLAPGINTFTTPTFFPYHPPQRAGIWFRMTVSPTPASAADGRGPTGGWEFGETEDYIFMPDLGDAPDSNNSAAANILAYSPATQGFFPTIFNRVPATLPKGPLHQNLGLPYMLGKSLTAETEADVGLDDDATTNIQTALNRGNYDRADDAFGGGVPTANSLGHCKANKLAYNVTLPHNPPQTGSMTAYVNVWIDWGANGQWGTNYSCVDSLGVTRSAREWAVQNQVVNLSGPNAYSLVTPVFYSYQPSLPYKPLWLRISISNTPATAADGRGPTAGWEYGETEDYQLKVLLTHVVGGHVRDVAGLPIADANVYLYRRSTTGNPSPEFVASTQTDEQGNYEVSGEANGEYLVFVEQAGYQSIWYKNAATADQAQPISVAEPGVSQIDLTLVANGGTEPDPEPTTRKK</sequence>
<evidence type="ECO:0000313" key="4">
    <source>
        <dbReference type="EMBL" id="KPL85343.1"/>
    </source>
</evidence>
<dbReference type="Pfam" id="PF20009">
    <property type="entry name" value="GEVED"/>
    <property type="match status" value="3"/>
</dbReference>
<keyword evidence="2" id="KW-0732">Signal</keyword>
<feature type="region of interest" description="Disordered" evidence="1">
    <location>
        <begin position="533"/>
        <end position="559"/>
    </location>
</feature>
<dbReference type="AlphaFoldDB" id="A0A0P6XZ93"/>
<evidence type="ECO:0000259" key="3">
    <source>
        <dbReference type="Pfam" id="PF20009"/>
    </source>
</evidence>
<feature type="domain" description="GEVED" evidence="3">
    <location>
        <begin position="913"/>
        <end position="1012"/>
    </location>
</feature>
<feature type="compositionally biased region" description="Polar residues" evidence="1">
    <location>
        <begin position="383"/>
        <end position="393"/>
    </location>
</feature>
<dbReference type="SUPFAM" id="SSF49464">
    <property type="entry name" value="Carboxypeptidase regulatory domain-like"/>
    <property type="match status" value="1"/>
</dbReference>
<evidence type="ECO:0000313" key="5">
    <source>
        <dbReference type="Proteomes" id="UP000050277"/>
    </source>
</evidence>
<dbReference type="PANTHER" id="PTHR15124:SF27">
    <property type="entry name" value="MIGRATION AND INVASION ENHANCER 1"/>
    <property type="match status" value="1"/>
</dbReference>
<dbReference type="EMBL" id="LGKP01000025">
    <property type="protein sequence ID" value="KPL85343.1"/>
    <property type="molecule type" value="Genomic_DNA"/>
</dbReference>
<dbReference type="InterPro" id="IPR045474">
    <property type="entry name" value="GEVED"/>
</dbReference>
<feature type="domain" description="GEVED" evidence="3">
    <location>
        <begin position="437"/>
        <end position="528"/>
    </location>
</feature>
<feature type="region of interest" description="Disordered" evidence="1">
    <location>
        <begin position="370"/>
        <end position="398"/>
    </location>
</feature>
<dbReference type="Pfam" id="PF13620">
    <property type="entry name" value="CarboxypepD_reg"/>
    <property type="match status" value="1"/>
</dbReference>
<dbReference type="Gene3D" id="2.60.40.1120">
    <property type="entry name" value="Carboxypeptidase-like, regulatory domain"/>
    <property type="match status" value="1"/>
</dbReference>
<evidence type="ECO:0000256" key="1">
    <source>
        <dbReference type="SAM" id="MobiDB-lite"/>
    </source>
</evidence>
<dbReference type="InterPro" id="IPR008969">
    <property type="entry name" value="CarboxyPept-like_regulatory"/>
</dbReference>
<feature type="region of interest" description="Disordered" evidence="1">
    <location>
        <begin position="254"/>
        <end position="304"/>
    </location>
</feature>
<evidence type="ECO:0000256" key="2">
    <source>
        <dbReference type="SAM" id="SignalP"/>
    </source>
</evidence>
<reference evidence="4 5" key="1">
    <citation type="submission" date="2015-07" db="EMBL/GenBank/DDBJ databases">
        <title>Whole genome sequence of Herpetosiphon geysericola DSM 7119.</title>
        <authorList>
            <person name="Hemp J."/>
            <person name="Ward L.M."/>
            <person name="Pace L.A."/>
            <person name="Fischer W.W."/>
        </authorList>
    </citation>
    <scope>NUCLEOTIDE SEQUENCE [LARGE SCALE GENOMIC DNA]</scope>
    <source>
        <strain evidence="4 5">DSM 7119</strain>
    </source>
</reference>
<organism evidence="4 5">
    <name type="scientific">Herpetosiphon geysericola</name>
    <dbReference type="NCBI Taxonomy" id="70996"/>
    <lineage>
        <taxon>Bacteria</taxon>
        <taxon>Bacillati</taxon>
        <taxon>Chloroflexota</taxon>
        <taxon>Chloroflexia</taxon>
        <taxon>Herpetosiphonales</taxon>
        <taxon>Herpetosiphonaceae</taxon>
        <taxon>Herpetosiphon</taxon>
    </lineage>
</organism>
<proteinExistence type="predicted"/>
<dbReference type="InterPro" id="IPR051441">
    <property type="entry name" value="SelW_related"/>
</dbReference>